<dbReference type="RefSeq" id="WP_032050713.1">
    <property type="nucleotide sequence ID" value="NZ_JEWH01000004.1"/>
</dbReference>
<gene>
    <name evidence="2" type="ORF">J512_0612</name>
</gene>
<accession>A0A009I9Z0</accession>
<proteinExistence type="predicted"/>
<protein>
    <submittedName>
        <fullName evidence="2">Uncharacterized protein</fullName>
    </submittedName>
</protein>
<sequence length="108" mass="12344">MQTNLANQTAKGNLQEQKRQQSYQSWHEPALKTLSDLLEGRKANLKKRNHDVNQAAVTRDEFMQGLVDEYGVHGINLYHAGVIISSLYRAKRIRYLGSFIQANEEGDK</sequence>
<evidence type="ECO:0000313" key="2">
    <source>
        <dbReference type="EMBL" id="EXB07226.1"/>
    </source>
</evidence>
<name>A0A009I9Z0_ACIB9</name>
<dbReference type="AlphaFoldDB" id="A0A009I9Z0"/>
<dbReference type="EMBL" id="JEWH01000004">
    <property type="protein sequence ID" value="EXB07226.1"/>
    <property type="molecule type" value="Genomic_DNA"/>
</dbReference>
<comment type="caution">
    <text evidence="2">The sequence shown here is derived from an EMBL/GenBank/DDBJ whole genome shotgun (WGS) entry which is preliminary data.</text>
</comment>
<reference evidence="2 3" key="1">
    <citation type="submission" date="2014-02" db="EMBL/GenBank/DDBJ databases">
        <title>Comparative genomics and transcriptomics to identify genetic mechanisms underlying the emergence of carbapenem resistant Acinetobacter baumannii (CRAb).</title>
        <authorList>
            <person name="Harris A.D."/>
            <person name="Johnson K.J."/>
            <person name="George J."/>
            <person name="Shefchek K."/>
            <person name="Daugherty S.C."/>
            <person name="Parankush S."/>
            <person name="Sadzewicz L."/>
            <person name="Tallon L."/>
            <person name="Sengamalay N."/>
            <person name="Hazen T.H."/>
            <person name="Rasko D.A."/>
        </authorList>
    </citation>
    <scope>NUCLEOTIDE SEQUENCE [LARGE SCALE GENOMIC DNA]</scope>
    <source>
        <strain evidence="2 3">1295743</strain>
    </source>
</reference>
<dbReference type="Proteomes" id="UP000020595">
    <property type="component" value="Unassembled WGS sequence"/>
</dbReference>
<organism evidence="2 3">
    <name type="scientific">Acinetobacter baumannii (strain 1295743)</name>
    <dbReference type="NCBI Taxonomy" id="1310613"/>
    <lineage>
        <taxon>Bacteria</taxon>
        <taxon>Pseudomonadati</taxon>
        <taxon>Pseudomonadota</taxon>
        <taxon>Gammaproteobacteria</taxon>
        <taxon>Moraxellales</taxon>
        <taxon>Moraxellaceae</taxon>
        <taxon>Acinetobacter</taxon>
        <taxon>Acinetobacter calcoaceticus/baumannii complex</taxon>
    </lineage>
</organism>
<feature type="region of interest" description="Disordered" evidence="1">
    <location>
        <begin position="1"/>
        <end position="25"/>
    </location>
</feature>
<evidence type="ECO:0000313" key="3">
    <source>
        <dbReference type="Proteomes" id="UP000020595"/>
    </source>
</evidence>
<evidence type="ECO:0000256" key="1">
    <source>
        <dbReference type="SAM" id="MobiDB-lite"/>
    </source>
</evidence>
<dbReference type="PATRIC" id="fig|1310613.3.peg.586"/>